<dbReference type="InterPro" id="IPR035911">
    <property type="entry name" value="MurE/MurF_N"/>
</dbReference>
<evidence type="ECO:0000256" key="3">
    <source>
        <dbReference type="ARBA" id="ARBA00022490"/>
    </source>
</evidence>
<accession>A0ABS9U912</accession>
<proteinExistence type="inferred from homology"/>
<feature type="domain" description="Mur ligase C-terminal" evidence="12">
    <location>
        <begin position="332"/>
        <end position="458"/>
    </location>
</feature>
<feature type="binding site" evidence="10">
    <location>
        <position position="184"/>
    </location>
    <ligand>
        <name>UDP-N-acetyl-alpha-D-muramoyl-L-alanyl-D-glutamate</name>
        <dbReference type="ChEBI" id="CHEBI:83900"/>
    </ligand>
</feature>
<evidence type="ECO:0000256" key="10">
    <source>
        <dbReference type="HAMAP-Rule" id="MF_00208"/>
    </source>
</evidence>
<evidence type="ECO:0000256" key="9">
    <source>
        <dbReference type="ARBA" id="ARBA00023316"/>
    </source>
</evidence>
<sequence length="492" mass="55018">MQLAELLNDWPCTVKGSVRCEVMRIEDHASEVTAGSIFVARKGKESNGITYIPQAILNGAVAIVVDDEHYYNSAKLTVPLIWVPNTLSFLAYSSAKIHHFPAEALTIIAVTGTNGKTTVTHLIGQLLQRLKQNVMVIGTNGVFVNGKRSFEHYQSLTTLQPKQLHALFHEAVKTGIRYVVLEASSIGLHKHRLDFSDIDIGVFLNVTEDHIEDHGSLENYKLAKQILATMAKQIIVNSDDVICRSIGFSKKGKRSFFGKGQHVDYFYQVLFEGTSYTTCLVQYKDEKHVVHIPFVGDYQCANVLAAMSVLTQLEYPLEQLCHFSEELTLPEGRFERIKNDNGLDIIIDYAHTPDAMKQLLLAVKRQAKQRVIVVFSCGGNRDQAKRPKMGMIASIYADVIMLTTDNARDEDPTTINEQIQQGFSSTQVFHEILDRKQAIFAALNEAKVGDTVVILGKGHEKTQQIGKIQSEFSDHLCVSQFLHDAQKARNDN</sequence>
<dbReference type="RefSeq" id="WP_241367864.1">
    <property type="nucleotide sequence ID" value="NZ_JAKZFC010000001.1"/>
</dbReference>
<feature type="binding site" evidence="10">
    <location>
        <begin position="157"/>
        <end position="158"/>
    </location>
    <ligand>
        <name>UDP-N-acetyl-alpha-D-muramoyl-L-alanyl-D-glutamate</name>
        <dbReference type="ChEBI" id="CHEBI:83900"/>
    </ligand>
</feature>
<evidence type="ECO:0000256" key="2">
    <source>
        <dbReference type="ARBA" id="ARBA00005898"/>
    </source>
</evidence>
<evidence type="ECO:0000259" key="12">
    <source>
        <dbReference type="Pfam" id="PF02875"/>
    </source>
</evidence>
<evidence type="ECO:0000256" key="1">
    <source>
        <dbReference type="ARBA" id="ARBA00004752"/>
    </source>
</evidence>
<comment type="function">
    <text evidence="10">Catalyzes the addition of an amino acid to the nucleotide precursor UDP-N-acetylmuramoyl-L-alanyl-D-glutamate (UMAG) in the biosynthesis of bacterial cell-wall peptidoglycan.</text>
</comment>
<dbReference type="PROSITE" id="PS01011">
    <property type="entry name" value="FOLYLPOLYGLU_SYNT_1"/>
    <property type="match status" value="1"/>
</dbReference>
<feature type="binding site" evidence="10">
    <location>
        <position position="192"/>
    </location>
    <ligand>
        <name>UDP-N-acetyl-alpha-D-muramoyl-L-alanyl-D-glutamate</name>
        <dbReference type="ChEBI" id="CHEBI:83900"/>
    </ligand>
</feature>
<feature type="binding site" evidence="10">
    <location>
        <position position="154"/>
    </location>
    <ligand>
        <name>UDP-N-acetyl-alpha-D-muramoyl-L-alanyl-D-glutamate</name>
        <dbReference type="ChEBI" id="CHEBI:83900"/>
    </ligand>
</feature>
<comment type="similarity">
    <text evidence="2 10">Belongs to the MurCDEF family. MurE subfamily.</text>
</comment>
<dbReference type="NCBIfam" id="TIGR01085">
    <property type="entry name" value="murE"/>
    <property type="match status" value="1"/>
</dbReference>
<dbReference type="InterPro" id="IPR005761">
    <property type="entry name" value="UDP-N-AcMur-Glu-dNH2Pim_ligase"/>
</dbReference>
<comment type="caution">
    <text evidence="14">The sequence shown here is derived from an EMBL/GenBank/DDBJ whole genome shotgun (WGS) entry which is preliminary data.</text>
</comment>
<keyword evidence="7 10" id="KW-0133">Cell shape</keyword>
<dbReference type="GO" id="GO:0008765">
    <property type="term" value="F:UDP-N-acetylmuramoylalanyl-D-glutamate-2,6-diaminopimelate ligase activity"/>
    <property type="evidence" value="ECO:0007669"/>
    <property type="project" value="UniProtKB-EC"/>
</dbReference>
<dbReference type="PANTHER" id="PTHR23135">
    <property type="entry name" value="MUR LIGASE FAMILY MEMBER"/>
    <property type="match status" value="1"/>
</dbReference>
<reference evidence="14 15" key="1">
    <citation type="submission" date="2022-03" db="EMBL/GenBank/DDBJ databases">
        <authorList>
            <person name="Jo J.-H."/>
            <person name="Im W.-T."/>
        </authorList>
    </citation>
    <scope>NUCLEOTIDE SEQUENCE [LARGE SCALE GENOMIC DNA]</scope>
    <source>
        <strain evidence="14 15">MA9</strain>
    </source>
</reference>
<evidence type="ECO:0000256" key="8">
    <source>
        <dbReference type="ARBA" id="ARBA00022984"/>
    </source>
</evidence>
<evidence type="ECO:0000256" key="11">
    <source>
        <dbReference type="RuleBase" id="RU004135"/>
    </source>
</evidence>
<dbReference type="InterPro" id="IPR018109">
    <property type="entry name" value="Folylpolyglutamate_synth_CS"/>
</dbReference>
<dbReference type="Gene3D" id="3.90.190.20">
    <property type="entry name" value="Mur ligase, C-terminal domain"/>
    <property type="match status" value="1"/>
</dbReference>
<keyword evidence="4 10" id="KW-0436">Ligase</keyword>
<evidence type="ECO:0000313" key="14">
    <source>
        <dbReference type="EMBL" id="MCH7320811.1"/>
    </source>
</evidence>
<dbReference type="SUPFAM" id="SSF53244">
    <property type="entry name" value="MurD-like peptide ligases, peptide-binding domain"/>
    <property type="match status" value="1"/>
</dbReference>
<dbReference type="InterPro" id="IPR013221">
    <property type="entry name" value="Mur_ligase_cen"/>
</dbReference>
<keyword evidence="15" id="KW-1185">Reference proteome</keyword>
<keyword evidence="5 10" id="KW-0547">Nucleotide-binding</keyword>
<keyword evidence="10 11" id="KW-0131">Cell cycle</keyword>
<evidence type="ECO:0000259" key="13">
    <source>
        <dbReference type="Pfam" id="PF08245"/>
    </source>
</evidence>
<dbReference type="EC" id="6.3.2.-" evidence="10"/>
<dbReference type="InterPro" id="IPR036565">
    <property type="entry name" value="Mur-like_cat_sf"/>
</dbReference>
<dbReference type="Gene3D" id="3.40.1390.10">
    <property type="entry name" value="MurE/MurF, N-terminal domain"/>
    <property type="match status" value="1"/>
</dbReference>
<name>A0ABS9U912_9BACL</name>
<feature type="modified residue" description="N6-carboxylysine" evidence="10">
    <location>
        <position position="224"/>
    </location>
</feature>
<keyword evidence="8 10" id="KW-0573">Peptidoglycan synthesis</keyword>
<dbReference type="HAMAP" id="MF_00208">
    <property type="entry name" value="MurE"/>
    <property type="match status" value="1"/>
</dbReference>
<keyword evidence="3 10" id="KW-0963">Cytoplasm</keyword>
<dbReference type="InterPro" id="IPR004101">
    <property type="entry name" value="Mur_ligase_C"/>
</dbReference>
<keyword evidence="10 11" id="KW-0132">Cell division</keyword>
<evidence type="ECO:0000256" key="4">
    <source>
        <dbReference type="ARBA" id="ARBA00022598"/>
    </source>
</evidence>
<feature type="domain" description="Mur ligase central" evidence="13">
    <location>
        <begin position="110"/>
        <end position="309"/>
    </location>
</feature>
<protein>
    <recommendedName>
        <fullName evidence="10">UDP-N-acetylmuramyl-tripeptide synthetase</fullName>
        <ecNumber evidence="10">6.3.2.-</ecNumber>
    </recommendedName>
    <alternativeName>
        <fullName evidence="10">UDP-MurNAc-tripeptide synthetase</fullName>
    </alternativeName>
</protein>
<dbReference type="Pfam" id="PF08245">
    <property type="entry name" value="Mur_ligase_M"/>
    <property type="match status" value="1"/>
</dbReference>
<dbReference type="EMBL" id="JAKZFC010000001">
    <property type="protein sequence ID" value="MCH7320811.1"/>
    <property type="molecule type" value="Genomic_DNA"/>
</dbReference>
<dbReference type="SUPFAM" id="SSF53623">
    <property type="entry name" value="MurD-like peptide ligases, catalytic domain"/>
    <property type="match status" value="1"/>
</dbReference>
<feature type="binding site" evidence="10">
    <location>
        <begin position="112"/>
        <end position="118"/>
    </location>
    <ligand>
        <name>ATP</name>
        <dbReference type="ChEBI" id="CHEBI:30616"/>
    </ligand>
</feature>
<comment type="caution">
    <text evidence="10">Lacks conserved residue(s) required for the propagation of feature annotation.</text>
</comment>
<comment type="pathway">
    <text evidence="1 10 11">Cell wall biogenesis; peptidoglycan biosynthesis.</text>
</comment>
<organism evidence="14 15">
    <name type="scientific">Solibacillus palustris</name>
    <dbReference type="NCBI Taxonomy" id="2908203"/>
    <lineage>
        <taxon>Bacteria</taxon>
        <taxon>Bacillati</taxon>
        <taxon>Bacillota</taxon>
        <taxon>Bacilli</taxon>
        <taxon>Bacillales</taxon>
        <taxon>Caryophanaceae</taxon>
        <taxon>Solibacillus</taxon>
    </lineage>
</organism>
<keyword evidence="9 10" id="KW-0961">Cell wall biogenesis/degradation</keyword>
<keyword evidence="10" id="KW-0460">Magnesium</keyword>
<dbReference type="InterPro" id="IPR036615">
    <property type="entry name" value="Mur_ligase_C_dom_sf"/>
</dbReference>
<dbReference type="Pfam" id="PF02875">
    <property type="entry name" value="Mur_ligase_C"/>
    <property type="match status" value="1"/>
</dbReference>
<comment type="PTM">
    <text evidence="10">Carboxylation is probably crucial for Mg(2+) binding and, consequently, for the gamma-phosphate positioning of ATP.</text>
</comment>
<evidence type="ECO:0000256" key="5">
    <source>
        <dbReference type="ARBA" id="ARBA00022741"/>
    </source>
</evidence>
<dbReference type="Gene3D" id="3.40.1190.10">
    <property type="entry name" value="Mur-like, catalytic domain"/>
    <property type="match status" value="1"/>
</dbReference>
<comment type="subcellular location">
    <subcellularLocation>
        <location evidence="10 11">Cytoplasm</location>
    </subcellularLocation>
</comment>
<evidence type="ECO:0000313" key="15">
    <source>
        <dbReference type="Proteomes" id="UP001316087"/>
    </source>
</evidence>
<dbReference type="SUPFAM" id="SSF63418">
    <property type="entry name" value="MurE/MurF N-terminal domain"/>
    <property type="match status" value="1"/>
</dbReference>
<dbReference type="NCBIfam" id="NF001126">
    <property type="entry name" value="PRK00139.1-4"/>
    <property type="match status" value="1"/>
</dbReference>
<dbReference type="Proteomes" id="UP001316087">
    <property type="component" value="Unassembled WGS sequence"/>
</dbReference>
<comment type="cofactor">
    <cofactor evidence="10">
        <name>Mg(2+)</name>
        <dbReference type="ChEBI" id="CHEBI:18420"/>
    </cofactor>
</comment>
<evidence type="ECO:0000256" key="7">
    <source>
        <dbReference type="ARBA" id="ARBA00022960"/>
    </source>
</evidence>
<keyword evidence="6 10" id="KW-0067">ATP-binding</keyword>
<dbReference type="PANTHER" id="PTHR23135:SF4">
    <property type="entry name" value="UDP-N-ACETYLMURAMOYL-L-ALANYL-D-GLUTAMATE--2,6-DIAMINOPIMELATE LIGASE MURE HOMOLOG, CHLOROPLASTIC"/>
    <property type="match status" value="1"/>
</dbReference>
<evidence type="ECO:0000256" key="6">
    <source>
        <dbReference type="ARBA" id="ARBA00022840"/>
    </source>
</evidence>
<gene>
    <name evidence="10" type="primary">murE</name>
    <name evidence="14" type="ORF">LZ480_02825</name>
</gene>